<keyword evidence="2" id="KW-1185">Reference proteome</keyword>
<dbReference type="HOGENOM" id="CLU_3158571_0_0_9"/>
<evidence type="ECO:0000313" key="2">
    <source>
        <dbReference type="Proteomes" id="UP000003438"/>
    </source>
</evidence>
<comment type="caution">
    <text evidence="1">The sequence shown here is derived from an EMBL/GenBank/DDBJ whole genome shotgun (WGS) entry which is preliminary data.</text>
</comment>
<reference evidence="1" key="1">
    <citation type="submission" date="2009-12" db="EMBL/GenBank/DDBJ databases">
        <authorList>
            <person name="Weinstock G."/>
            <person name="Sodergren E."/>
            <person name="Clifton S."/>
            <person name="Fulton L."/>
            <person name="Fulton B."/>
            <person name="Courtney L."/>
            <person name="Fronick C."/>
            <person name="Harrison M."/>
            <person name="Strong C."/>
            <person name="Farmer C."/>
            <person name="Delahaunty K."/>
            <person name="Markovic C."/>
            <person name="Hall O."/>
            <person name="Minx P."/>
            <person name="Tomlinson C."/>
            <person name="Mitreva M."/>
            <person name="Nelson J."/>
            <person name="Hou S."/>
            <person name="Wollam A."/>
            <person name="Pepin K.H."/>
            <person name="Johnson M."/>
            <person name="Bhonagiri V."/>
            <person name="Nash W.E."/>
            <person name="Warren W."/>
            <person name="Chinwalla A."/>
            <person name="Mardis E.R."/>
            <person name="Wilson R.K."/>
        </authorList>
    </citation>
    <scope>NUCLEOTIDE SEQUENCE [LARGE SCALE GENOMIC DNA]</scope>
    <source>
        <strain evidence="1">DSM 15176</strain>
    </source>
</reference>
<gene>
    <name evidence="1" type="ORF">SUBVAR_07035</name>
</gene>
<evidence type="ECO:0000313" key="1">
    <source>
        <dbReference type="EMBL" id="EFB74732.1"/>
    </source>
</evidence>
<dbReference type="AlphaFoldDB" id="D1PRK5"/>
<sequence length="48" mass="5274">MFFSIQAPSSPLPARRGAGSFFHHTDFIPALQGCVKNSLQIPARFVVE</sequence>
<name>D1PRK5_9FIRM</name>
<proteinExistence type="predicted"/>
<dbReference type="EMBL" id="ACBY02000060">
    <property type="protein sequence ID" value="EFB74732.1"/>
    <property type="molecule type" value="Genomic_DNA"/>
</dbReference>
<dbReference type="Proteomes" id="UP000003438">
    <property type="component" value="Unassembled WGS sequence"/>
</dbReference>
<accession>D1PRK5</accession>
<protein>
    <submittedName>
        <fullName evidence="1">Uncharacterized protein</fullName>
    </submittedName>
</protein>
<dbReference type="STRING" id="411471.SUBVAR_07035"/>
<organism evidence="1 2">
    <name type="scientific">Subdoligranulum variabile DSM 15176</name>
    <dbReference type="NCBI Taxonomy" id="411471"/>
    <lineage>
        <taxon>Bacteria</taxon>
        <taxon>Bacillati</taxon>
        <taxon>Bacillota</taxon>
        <taxon>Clostridia</taxon>
        <taxon>Eubacteriales</taxon>
        <taxon>Oscillospiraceae</taxon>
        <taxon>Subdoligranulum</taxon>
    </lineage>
</organism>